<protein>
    <submittedName>
        <fullName evidence="3">S-adenosyl-L-methionine-dependent methyltransferase</fullName>
    </submittedName>
</protein>
<dbReference type="OrthoDB" id="2013972at2759"/>
<feature type="compositionally biased region" description="Polar residues" evidence="2">
    <location>
        <begin position="41"/>
        <end position="57"/>
    </location>
</feature>
<dbReference type="EMBL" id="JAGPXC010000001">
    <property type="protein sequence ID" value="KAH6658901.1"/>
    <property type="molecule type" value="Genomic_DNA"/>
</dbReference>
<keyword evidence="4" id="KW-1185">Reference proteome</keyword>
<keyword evidence="3" id="KW-0808">Transferase</keyword>
<dbReference type="CDD" id="cd02440">
    <property type="entry name" value="AdoMet_MTases"/>
    <property type="match status" value="1"/>
</dbReference>
<evidence type="ECO:0000313" key="4">
    <source>
        <dbReference type="Proteomes" id="UP000758603"/>
    </source>
</evidence>
<sequence length="410" mass="46084">MDRTPPPRRQGGNSWRPATSATGGSENVTYKRTWPAPRLEFSSSPPNLSQVQSTIVQHSPAEQRDYKSNRIDTPPDSISLTTSHEENFWDGSDTEGSDEAGGVRIQSKDSAVGATRTGLVQSLARRFRKRFHKRNVLPLDKQELERHDWQHEIMCAVHGGRLHLAPILRPRKVLDIGTGTGKWAVEFAKVNPNTSVLGIDLNPVTTTELPLNCHLLVADALQEWKFGNMFDFIHVRNLGDFSPERRYLIEPIFQHLAPGGWVQFQEWVYSFKSGNHSLNGTTLKEYSDLLVRGTRQLRGGRNRSIVSFKSRMEIAGFQSITERKYPVPINPWPPKGKSKRLGAMMMQNMLQVVEPLSFATLVGGLGWSPEALDSYVSRVRDDLQNTDIHGYLILLTVYGQKPTVSSGSRC</sequence>
<organism evidence="3 4">
    <name type="scientific">Truncatella angustata</name>
    <dbReference type="NCBI Taxonomy" id="152316"/>
    <lineage>
        <taxon>Eukaryota</taxon>
        <taxon>Fungi</taxon>
        <taxon>Dikarya</taxon>
        <taxon>Ascomycota</taxon>
        <taxon>Pezizomycotina</taxon>
        <taxon>Sordariomycetes</taxon>
        <taxon>Xylariomycetidae</taxon>
        <taxon>Amphisphaeriales</taxon>
        <taxon>Sporocadaceae</taxon>
        <taxon>Truncatella</taxon>
    </lineage>
</organism>
<feature type="compositionally biased region" description="Basic and acidic residues" evidence="2">
    <location>
        <begin position="61"/>
        <end position="70"/>
    </location>
</feature>
<dbReference type="GO" id="GO:0032259">
    <property type="term" value="P:methylation"/>
    <property type="evidence" value="ECO:0007669"/>
    <property type="project" value="UniProtKB-KW"/>
</dbReference>
<feature type="region of interest" description="Disordered" evidence="2">
    <location>
        <begin position="1"/>
        <end position="102"/>
    </location>
</feature>
<dbReference type="RefSeq" id="XP_045963032.1">
    <property type="nucleotide sequence ID" value="XM_046101161.1"/>
</dbReference>
<dbReference type="AlphaFoldDB" id="A0A9P8UUT0"/>
<dbReference type="GeneID" id="70130053"/>
<reference evidence="3" key="1">
    <citation type="journal article" date="2021" name="Nat. Commun.">
        <title>Genetic determinants of endophytism in the Arabidopsis root mycobiome.</title>
        <authorList>
            <person name="Mesny F."/>
            <person name="Miyauchi S."/>
            <person name="Thiergart T."/>
            <person name="Pickel B."/>
            <person name="Atanasova L."/>
            <person name="Karlsson M."/>
            <person name="Huettel B."/>
            <person name="Barry K.W."/>
            <person name="Haridas S."/>
            <person name="Chen C."/>
            <person name="Bauer D."/>
            <person name="Andreopoulos W."/>
            <person name="Pangilinan J."/>
            <person name="LaButti K."/>
            <person name="Riley R."/>
            <person name="Lipzen A."/>
            <person name="Clum A."/>
            <person name="Drula E."/>
            <person name="Henrissat B."/>
            <person name="Kohler A."/>
            <person name="Grigoriev I.V."/>
            <person name="Martin F.M."/>
            <person name="Hacquard S."/>
        </authorList>
    </citation>
    <scope>NUCLEOTIDE SEQUENCE</scope>
    <source>
        <strain evidence="3">MPI-SDFR-AT-0073</strain>
    </source>
</reference>
<comment type="caution">
    <text evidence="3">The sequence shown here is derived from an EMBL/GenBank/DDBJ whole genome shotgun (WGS) entry which is preliminary data.</text>
</comment>
<comment type="similarity">
    <text evidence="1">Belongs to the methyltransferase superfamily. LaeA methyltransferase family.</text>
</comment>
<evidence type="ECO:0000256" key="1">
    <source>
        <dbReference type="ARBA" id="ARBA00038158"/>
    </source>
</evidence>
<dbReference type="PANTHER" id="PTHR43591">
    <property type="entry name" value="METHYLTRANSFERASE"/>
    <property type="match status" value="1"/>
</dbReference>
<dbReference type="GO" id="GO:0008168">
    <property type="term" value="F:methyltransferase activity"/>
    <property type="evidence" value="ECO:0007669"/>
    <property type="project" value="UniProtKB-KW"/>
</dbReference>
<dbReference type="Gene3D" id="3.40.50.150">
    <property type="entry name" value="Vaccinia Virus protein VP39"/>
    <property type="match status" value="1"/>
</dbReference>
<dbReference type="Pfam" id="PF13489">
    <property type="entry name" value="Methyltransf_23"/>
    <property type="match status" value="1"/>
</dbReference>
<dbReference type="SUPFAM" id="SSF53335">
    <property type="entry name" value="S-adenosyl-L-methionine-dependent methyltransferases"/>
    <property type="match status" value="1"/>
</dbReference>
<dbReference type="InterPro" id="IPR029063">
    <property type="entry name" value="SAM-dependent_MTases_sf"/>
</dbReference>
<name>A0A9P8UUT0_9PEZI</name>
<feature type="compositionally biased region" description="Polar residues" evidence="2">
    <location>
        <begin position="11"/>
        <end position="30"/>
    </location>
</feature>
<evidence type="ECO:0000256" key="2">
    <source>
        <dbReference type="SAM" id="MobiDB-lite"/>
    </source>
</evidence>
<dbReference type="PANTHER" id="PTHR43591:SF102">
    <property type="entry name" value="S-ADENOSYL-L-METHIONINE-DEPENDENT METHYLTRANSFERASE"/>
    <property type="match status" value="1"/>
</dbReference>
<dbReference type="Proteomes" id="UP000758603">
    <property type="component" value="Unassembled WGS sequence"/>
</dbReference>
<keyword evidence="3" id="KW-0489">Methyltransferase</keyword>
<proteinExistence type="inferred from homology"/>
<evidence type="ECO:0000313" key="3">
    <source>
        <dbReference type="EMBL" id="KAH6658901.1"/>
    </source>
</evidence>
<accession>A0A9P8UUT0</accession>
<gene>
    <name evidence="3" type="ORF">BKA67DRAFT_542902</name>
</gene>